<sequence length="94" mass="10385">MLPYSANDYGADAHATGAARSKSLLGPYTKDAEPLLSTAGSHGRFLGPGGPDMVSFRGRDWMLFHSWDEAYLYRGLHAVPVIWRDGLPHPEDER</sequence>
<dbReference type="eggNOG" id="COG3507">
    <property type="taxonomic scope" value="Bacteria"/>
</dbReference>
<protein>
    <submittedName>
        <fullName evidence="4">Uncharacterized protein</fullName>
    </submittedName>
</protein>
<evidence type="ECO:0000313" key="4">
    <source>
        <dbReference type="EMBL" id="AGW42681.1"/>
    </source>
</evidence>
<dbReference type="Proteomes" id="UP000016743">
    <property type="component" value="Chromosome"/>
</dbReference>
<dbReference type="KEGG" id="lxy:O159_27950"/>
<evidence type="ECO:0000256" key="1">
    <source>
        <dbReference type="ARBA" id="ARBA00009865"/>
    </source>
</evidence>
<evidence type="ECO:0000256" key="3">
    <source>
        <dbReference type="ARBA" id="ARBA00023295"/>
    </source>
</evidence>
<dbReference type="GO" id="GO:0005975">
    <property type="term" value="P:carbohydrate metabolic process"/>
    <property type="evidence" value="ECO:0007669"/>
    <property type="project" value="InterPro"/>
</dbReference>
<dbReference type="SUPFAM" id="SSF75005">
    <property type="entry name" value="Arabinanase/levansucrase/invertase"/>
    <property type="match status" value="1"/>
</dbReference>
<evidence type="ECO:0000256" key="2">
    <source>
        <dbReference type="ARBA" id="ARBA00022801"/>
    </source>
</evidence>
<dbReference type="InterPro" id="IPR023296">
    <property type="entry name" value="Glyco_hydro_beta-prop_sf"/>
</dbReference>
<dbReference type="AlphaFoldDB" id="U3PA01"/>
<organism evidence="4 5">
    <name type="scientific">Leifsonia xyli subsp. cynodontis DSM 46306</name>
    <dbReference type="NCBI Taxonomy" id="1389489"/>
    <lineage>
        <taxon>Bacteria</taxon>
        <taxon>Bacillati</taxon>
        <taxon>Actinomycetota</taxon>
        <taxon>Actinomycetes</taxon>
        <taxon>Micrococcales</taxon>
        <taxon>Microbacteriaceae</taxon>
        <taxon>Leifsonia</taxon>
    </lineage>
</organism>
<dbReference type="RefSeq" id="WP_021756149.1">
    <property type="nucleotide sequence ID" value="NC_022438.1"/>
</dbReference>
<reference evidence="4 5" key="1">
    <citation type="journal article" date="2013" name="Genome Announc.">
        <title>Complete Genome Sequence of Leifsonia xyli subsp. cynodontis Strain DSM46306, a Gram-Positive Bacterial Pathogen of Grasses.</title>
        <authorList>
            <person name="Monteiro-Vitorello C.B."/>
            <person name="Zerillo M.M."/>
            <person name="Van Sluys M.A."/>
            <person name="Camargo L.E."/>
            <person name="Kitajima J.P."/>
        </authorList>
    </citation>
    <scope>NUCLEOTIDE SEQUENCE [LARGE SCALE GENOMIC DNA]</scope>
    <source>
        <strain evidence="4 5">DSM 46306</strain>
    </source>
</reference>
<keyword evidence="3" id="KW-0326">Glycosidase</keyword>
<name>U3PA01_LEIXC</name>
<dbReference type="HOGENOM" id="CLU_2382587_0_0_11"/>
<dbReference type="PATRIC" id="fig|1389489.3.peg.2679"/>
<evidence type="ECO:0000313" key="5">
    <source>
        <dbReference type="Proteomes" id="UP000016743"/>
    </source>
</evidence>
<gene>
    <name evidence="4" type="ORF">O159_27950</name>
</gene>
<dbReference type="GO" id="GO:0004553">
    <property type="term" value="F:hydrolase activity, hydrolyzing O-glycosyl compounds"/>
    <property type="evidence" value="ECO:0007669"/>
    <property type="project" value="InterPro"/>
</dbReference>
<comment type="similarity">
    <text evidence="1">Belongs to the glycosyl hydrolase 43 family.</text>
</comment>
<accession>U3PA01</accession>
<dbReference type="InterPro" id="IPR006710">
    <property type="entry name" value="Glyco_hydro_43"/>
</dbReference>
<keyword evidence="5" id="KW-1185">Reference proteome</keyword>
<proteinExistence type="inferred from homology"/>
<dbReference type="Pfam" id="PF04616">
    <property type="entry name" value="Glyco_hydro_43"/>
    <property type="match status" value="1"/>
</dbReference>
<dbReference type="Gene3D" id="2.115.10.20">
    <property type="entry name" value="Glycosyl hydrolase domain, family 43"/>
    <property type="match status" value="1"/>
</dbReference>
<dbReference type="EMBL" id="CP006734">
    <property type="protein sequence ID" value="AGW42681.1"/>
    <property type="molecule type" value="Genomic_DNA"/>
</dbReference>
<keyword evidence="2" id="KW-0378">Hydrolase</keyword>